<accession>A0A1T0CVX1</accession>
<organism evidence="3 4">
    <name type="scientific">Moraxella pluranimalium</name>
    <dbReference type="NCBI Taxonomy" id="470453"/>
    <lineage>
        <taxon>Bacteria</taxon>
        <taxon>Pseudomonadati</taxon>
        <taxon>Pseudomonadota</taxon>
        <taxon>Gammaproteobacteria</taxon>
        <taxon>Moraxellales</taxon>
        <taxon>Moraxellaceae</taxon>
        <taxon>Moraxella</taxon>
    </lineage>
</organism>
<keyword evidence="3" id="KW-0255">Endonuclease</keyword>
<protein>
    <submittedName>
        <fullName evidence="3">Restriction endonuclease</fullName>
    </submittedName>
</protein>
<comment type="caution">
    <text evidence="3">The sequence shown here is derived from an EMBL/GenBank/DDBJ whole genome shotgun (WGS) entry which is preliminary data.</text>
</comment>
<dbReference type="Gene3D" id="3.40.1350.10">
    <property type="match status" value="1"/>
</dbReference>
<dbReference type="InterPro" id="IPR025745">
    <property type="entry name" value="Mrr-like_N_dom"/>
</dbReference>
<dbReference type="STRING" id="470453.B0680_00340"/>
<gene>
    <name evidence="3" type="ORF">B0680_00340</name>
</gene>
<dbReference type="RefSeq" id="WP_078253068.1">
    <property type="nucleotide sequence ID" value="NZ_MUYU01000002.1"/>
</dbReference>
<reference evidence="3 4" key="1">
    <citation type="submission" date="2017-02" db="EMBL/GenBank/DDBJ databases">
        <title>Draft genome sequence of Moraxella pluranimalium CCUG 54913T type strain.</title>
        <authorList>
            <person name="Salva-Serra F."/>
            <person name="Engstrom-Jakobsson H."/>
            <person name="Thorell K."/>
            <person name="Jaen-Luchoro D."/>
            <person name="Gonzales-Siles L."/>
            <person name="Karlsson R."/>
            <person name="Yazdan S."/>
            <person name="Boulund F."/>
            <person name="Johnning A."/>
            <person name="Engstrand L."/>
            <person name="Kristiansson E."/>
            <person name="Moore E."/>
        </authorList>
    </citation>
    <scope>NUCLEOTIDE SEQUENCE [LARGE SCALE GENOMIC DNA]</scope>
    <source>
        <strain evidence="3 4">CCUG 54913</strain>
    </source>
</reference>
<dbReference type="InterPro" id="IPR007560">
    <property type="entry name" value="Restrct_endonuc_IV_Mrr"/>
</dbReference>
<dbReference type="Pfam" id="PF04471">
    <property type="entry name" value="Mrr_cat"/>
    <property type="match status" value="1"/>
</dbReference>
<evidence type="ECO:0000313" key="4">
    <source>
        <dbReference type="Proteomes" id="UP000189800"/>
    </source>
</evidence>
<name>A0A1T0CVX1_9GAMM</name>
<dbReference type="GO" id="GO:0015666">
    <property type="term" value="F:restriction endodeoxyribonuclease activity"/>
    <property type="evidence" value="ECO:0007669"/>
    <property type="project" value="TreeGrafter"/>
</dbReference>
<dbReference type="InterPro" id="IPR011335">
    <property type="entry name" value="Restrct_endonuc-II-like"/>
</dbReference>
<dbReference type="OrthoDB" id="9803736at2"/>
<dbReference type="InterPro" id="IPR011856">
    <property type="entry name" value="tRNA_endonuc-like_dom_sf"/>
</dbReference>
<dbReference type="Proteomes" id="UP000189800">
    <property type="component" value="Unassembled WGS sequence"/>
</dbReference>
<dbReference type="Pfam" id="PF14338">
    <property type="entry name" value="Mrr_N"/>
    <property type="match status" value="1"/>
</dbReference>
<dbReference type="PANTHER" id="PTHR30015:SF7">
    <property type="entry name" value="TYPE IV METHYL-DIRECTED RESTRICTION ENZYME ECOKMRR"/>
    <property type="match status" value="1"/>
</dbReference>
<evidence type="ECO:0000259" key="1">
    <source>
        <dbReference type="Pfam" id="PF04471"/>
    </source>
</evidence>
<evidence type="ECO:0000313" key="3">
    <source>
        <dbReference type="EMBL" id="OOS26271.1"/>
    </source>
</evidence>
<sequence length="313" mass="35161">MQVITSHDVSRRWVLALMADGQVRTRNQIYTDTAKLAHISKEEMAQALTSGQSRVENSLGWAISGFTKAGIFKRIARATYQITPLGVAKAKEWRHLEGISEKQFIGLAEWDNYQAEIKARKTQQNHNVYLADTLVQSNDDADTDYEQQAITAVQELENLLAVDLLERLRTQTPEFFEKAVIRTLLAMGYGGKENLFEHVGKSHDGGIDGVIKQDPLGIQNIYIQAKRYHDGNTIGSKEIQSFVGALQGRGVERGVFITTSSFTKSAKDYAEKLLGKVVLIDGQDLVTLMIRYKVGIQTKQMLEICEIDEDFFE</sequence>
<feature type="domain" description="Restriction endonuclease type IV Mrr" evidence="1">
    <location>
        <begin position="169"/>
        <end position="289"/>
    </location>
</feature>
<dbReference type="GO" id="GO:0009307">
    <property type="term" value="P:DNA restriction-modification system"/>
    <property type="evidence" value="ECO:0007669"/>
    <property type="project" value="InterPro"/>
</dbReference>
<keyword evidence="3" id="KW-0540">Nuclease</keyword>
<dbReference type="GO" id="GO:0003677">
    <property type="term" value="F:DNA binding"/>
    <property type="evidence" value="ECO:0007669"/>
    <property type="project" value="InterPro"/>
</dbReference>
<feature type="domain" description="Restriction system protein Mrr-like N-terminal" evidence="2">
    <location>
        <begin position="14"/>
        <end position="89"/>
    </location>
</feature>
<keyword evidence="3" id="KW-0378">Hydrolase</keyword>
<keyword evidence="4" id="KW-1185">Reference proteome</keyword>
<evidence type="ECO:0000259" key="2">
    <source>
        <dbReference type="Pfam" id="PF14338"/>
    </source>
</evidence>
<dbReference type="SUPFAM" id="SSF52980">
    <property type="entry name" value="Restriction endonuclease-like"/>
    <property type="match status" value="1"/>
</dbReference>
<proteinExistence type="predicted"/>
<dbReference type="InterPro" id="IPR052906">
    <property type="entry name" value="Type_IV_Methyl-Rstrct_Enzyme"/>
</dbReference>
<dbReference type="AlphaFoldDB" id="A0A1T0CVX1"/>
<dbReference type="PANTHER" id="PTHR30015">
    <property type="entry name" value="MRR RESTRICTION SYSTEM PROTEIN"/>
    <property type="match status" value="1"/>
</dbReference>
<dbReference type="EMBL" id="MUYU01000002">
    <property type="protein sequence ID" value="OOS26271.1"/>
    <property type="molecule type" value="Genomic_DNA"/>
</dbReference>